<dbReference type="EMBL" id="LN713927">
    <property type="protein sequence ID" value="CEK42589.1"/>
    <property type="molecule type" value="Genomic_DNA"/>
</dbReference>
<evidence type="ECO:0000313" key="1">
    <source>
        <dbReference type="EMBL" id="CEK42589.1"/>
    </source>
</evidence>
<reference evidence="1" key="1">
    <citation type="submission" date="2014-12" db="EMBL/GenBank/DDBJ databases">
        <authorList>
            <person name="Hall J."/>
        </authorList>
    </citation>
    <scope>NUCLEOTIDE SEQUENCE [LARGE SCALE GENOMIC DNA]</scope>
    <source>
        <strain evidence="1">SBW25</strain>
        <plasmid evidence="1">pQBR55</plasmid>
    </source>
</reference>
<name>A0A0G4E5Z2_PSEFS</name>
<keyword evidence="1" id="KW-0614">Plasmid</keyword>
<protein>
    <submittedName>
        <fullName evidence="1">Uncharacterized protein</fullName>
    </submittedName>
</protein>
<proteinExistence type="predicted"/>
<gene>
    <name evidence="1" type="ORF">PQBR55_0210</name>
</gene>
<organism evidence="1">
    <name type="scientific">Pseudomonas fluorescens (strain SBW25)</name>
    <dbReference type="NCBI Taxonomy" id="216595"/>
    <lineage>
        <taxon>Bacteria</taxon>
        <taxon>Pseudomonadati</taxon>
        <taxon>Pseudomonadota</taxon>
        <taxon>Gammaproteobacteria</taxon>
        <taxon>Pseudomonadales</taxon>
        <taxon>Pseudomonadaceae</taxon>
        <taxon>Pseudomonas</taxon>
    </lineage>
</organism>
<dbReference type="AlphaFoldDB" id="A0A0G4E5Z2"/>
<sequence length="89" mass="10109">MALNNYQQEHVAKVFPESREQMQKYLEEGVEVVVYLQNECGDDVPPFAVAPKDNREFWIGCWDTAESAAKRATALGLKVVPNQLAWPRS</sequence>
<geneLocation type="plasmid" evidence="1">
    <name>pQBR55</name>
</geneLocation>
<accession>A0A0G4E5Z2</accession>
<reference evidence="1" key="2">
    <citation type="submission" date="2015-06" db="EMBL/GenBank/DDBJ databases">
        <title>Environmentally co-occuring mercury resistance plasmids are genetically and phenotypically diverse and confer variable context-dependent fitness effects.</title>
        <authorList>
            <person name="Hall J.P.J."/>
            <person name="Harrison E."/>
            <person name="Lilley A.K."/>
            <person name="Paterson S."/>
            <person name="Spiers A.J."/>
            <person name="Brockhurst M.A."/>
        </authorList>
    </citation>
    <scope>NUCLEOTIDE SEQUENCE [LARGE SCALE GENOMIC DNA]</scope>
    <source>
        <strain evidence="1">SBW25</strain>
        <plasmid evidence="1">pQBR55</plasmid>
    </source>
</reference>
<dbReference type="RefSeq" id="WP_176456132.1">
    <property type="nucleotide sequence ID" value="NZ_LN713927.1"/>
</dbReference>